<sequence length="45" mass="5158">MIYLQIPTICISHSKENAYGSRILKERYGVIDDLGFIENITSQNI</sequence>
<evidence type="ECO:0000313" key="1">
    <source>
        <dbReference type="EMBL" id="GAI77016.1"/>
    </source>
</evidence>
<proteinExistence type="predicted"/>
<gene>
    <name evidence="1" type="ORF">S12H4_24336</name>
</gene>
<reference evidence="1" key="1">
    <citation type="journal article" date="2014" name="Front. Microbiol.">
        <title>High frequency of phylogenetically diverse reductive dehalogenase-homologous genes in deep subseafloor sedimentary metagenomes.</title>
        <authorList>
            <person name="Kawai M."/>
            <person name="Futagami T."/>
            <person name="Toyoda A."/>
            <person name="Takaki Y."/>
            <person name="Nishi S."/>
            <person name="Hori S."/>
            <person name="Arai W."/>
            <person name="Tsubouchi T."/>
            <person name="Morono Y."/>
            <person name="Uchiyama I."/>
            <person name="Ito T."/>
            <person name="Fujiyama A."/>
            <person name="Inagaki F."/>
            <person name="Takami H."/>
        </authorList>
    </citation>
    <scope>NUCLEOTIDE SEQUENCE</scope>
    <source>
        <strain evidence="1">Expedition CK06-06</strain>
    </source>
</reference>
<dbReference type="AlphaFoldDB" id="X1SD32"/>
<name>X1SD32_9ZZZZ</name>
<feature type="non-terminal residue" evidence="1">
    <location>
        <position position="45"/>
    </location>
</feature>
<dbReference type="EMBL" id="BARW01013178">
    <property type="protein sequence ID" value="GAI77016.1"/>
    <property type="molecule type" value="Genomic_DNA"/>
</dbReference>
<comment type="caution">
    <text evidence="1">The sequence shown here is derived from an EMBL/GenBank/DDBJ whole genome shotgun (WGS) entry which is preliminary data.</text>
</comment>
<accession>X1SD32</accession>
<organism evidence="1">
    <name type="scientific">marine sediment metagenome</name>
    <dbReference type="NCBI Taxonomy" id="412755"/>
    <lineage>
        <taxon>unclassified sequences</taxon>
        <taxon>metagenomes</taxon>
        <taxon>ecological metagenomes</taxon>
    </lineage>
</organism>
<protein>
    <submittedName>
        <fullName evidence="1">Uncharacterized protein</fullName>
    </submittedName>
</protein>